<dbReference type="SUPFAM" id="SSF53187">
    <property type="entry name" value="Zn-dependent exopeptidases"/>
    <property type="match status" value="1"/>
</dbReference>
<reference evidence="13 14" key="1">
    <citation type="submission" date="2017-06" db="EMBL/GenBank/DDBJ databases">
        <title>Draft genome sequence of a variant of Elsinoe murrayae.</title>
        <authorList>
            <person name="Cheng Q."/>
        </authorList>
    </citation>
    <scope>NUCLEOTIDE SEQUENCE [LARGE SCALE GENOMIC DNA]</scope>
    <source>
        <strain evidence="13 14">CQ-2017a</strain>
    </source>
</reference>
<sequence>MHFKSCVLSLLAGAAVVAALPADNAAKIQAGLRLIKTSEEDAGTWVTEEAKISDYVAKGKHFIDITEITDNEVLTRMSTKSDGSVQRAAAVTYPAAVSRQTVANPLIAQVTTTNPQSWLKTMTDYFNRYYRSTYGTQAGTWLFNTVKSVASANSKIVVTQFTHSFNQPSIIARIPGTSPNLVIVGAHYDSTGGSATARGPGADDDGSGVVVILEALRVLAQSGYAPKNTLEFHFYGGEEGGLLGSGAIFSNYKSTGKNVLAFVNQDMAGYSPSGKISIYNDYSDTSLNTYVKKVINAYGGGSYTTDTCGYGCSDHASAYNNGFPAAYVCDEPIDTSSPYIHSPNDAYSTVQWPTVLRHAKFTVGFLVEASYI</sequence>
<evidence type="ECO:0000256" key="4">
    <source>
        <dbReference type="ARBA" id="ARBA00022670"/>
    </source>
</evidence>
<comment type="subunit">
    <text evidence="2">Monomer.</text>
</comment>
<dbReference type="OrthoDB" id="2214at2759"/>
<feature type="domain" description="Peptidase M28" evidence="12">
    <location>
        <begin position="170"/>
        <end position="361"/>
    </location>
</feature>
<evidence type="ECO:0000256" key="10">
    <source>
        <dbReference type="ARBA" id="ARBA00043962"/>
    </source>
</evidence>
<dbReference type="GO" id="GO:0008235">
    <property type="term" value="F:metalloexopeptidase activity"/>
    <property type="evidence" value="ECO:0007669"/>
    <property type="project" value="InterPro"/>
</dbReference>
<evidence type="ECO:0000256" key="6">
    <source>
        <dbReference type="ARBA" id="ARBA00022729"/>
    </source>
</evidence>
<dbReference type="GO" id="GO:0046872">
    <property type="term" value="F:metal ion binding"/>
    <property type="evidence" value="ECO:0007669"/>
    <property type="project" value="UniProtKB-KW"/>
</dbReference>
<keyword evidence="3 13" id="KW-0031">Aminopeptidase</keyword>
<keyword evidence="5 11" id="KW-0479">Metal-binding</keyword>
<evidence type="ECO:0000256" key="8">
    <source>
        <dbReference type="ARBA" id="ARBA00022833"/>
    </source>
</evidence>
<comment type="similarity">
    <text evidence="10">Belongs to the peptidase M28 family. M28E subfamily.</text>
</comment>
<dbReference type="InterPro" id="IPR045175">
    <property type="entry name" value="M28_fam"/>
</dbReference>
<evidence type="ECO:0000256" key="3">
    <source>
        <dbReference type="ARBA" id="ARBA00022438"/>
    </source>
</evidence>
<feature type="chain" id="PRO_5014208965" description="Peptide hydrolase" evidence="11">
    <location>
        <begin position="20"/>
        <end position="372"/>
    </location>
</feature>
<evidence type="ECO:0000256" key="5">
    <source>
        <dbReference type="ARBA" id="ARBA00022723"/>
    </source>
</evidence>
<evidence type="ECO:0000256" key="11">
    <source>
        <dbReference type="RuleBase" id="RU361240"/>
    </source>
</evidence>
<protein>
    <recommendedName>
        <fullName evidence="11">Peptide hydrolase</fullName>
        <ecNumber evidence="11">3.4.-.-</ecNumber>
    </recommendedName>
</protein>
<evidence type="ECO:0000256" key="7">
    <source>
        <dbReference type="ARBA" id="ARBA00022801"/>
    </source>
</evidence>
<dbReference type="EMBL" id="NKHZ01000070">
    <property type="protein sequence ID" value="PNS15485.1"/>
    <property type="molecule type" value="Genomic_DNA"/>
</dbReference>
<evidence type="ECO:0000256" key="9">
    <source>
        <dbReference type="ARBA" id="ARBA00023157"/>
    </source>
</evidence>
<evidence type="ECO:0000256" key="1">
    <source>
        <dbReference type="ARBA" id="ARBA00001947"/>
    </source>
</evidence>
<evidence type="ECO:0000313" key="13">
    <source>
        <dbReference type="EMBL" id="PNS15485.1"/>
    </source>
</evidence>
<evidence type="ECO:0000256" key="2">
    <source>
        <dbReference type="ARBA" id="ARBA00011245"/>
    </source>
</evidence>
<gene>
    <name evidence="13" type="ORF">CAC42_744</name>
</gene>
<keyword evidence="9" id="KW-1015">Disulfide bond</keyword>
<dbReference type="PANTHER" id="PTHR12147:SF56">
    <property type="entry name" value="AMINOPEPTIDASE YDR415C-RELATED"/>
    <property type="match status" value="1"/>
</dbReference>
<accession>A0A2K1QJZ8</accession>
<name>A0A2K1QJZ8_9PEZI</name>
<comment type="caution">
    <text evidence="13">The sequence shown here is derived from an EMBL/GenBank/DDBJ whole genome shotgun (WGS) entry which is preliminary data.</text>
</comment>
<dbReference type="InParanoid" id="A0A2K1QJZ8"/>
<dbReference type="Proteomes" id="UP000243797">
    <property type="component" value="Unassembled WGS sequence"/>
</dbReference>
<comment type="cofactor">
    <cofactor evidence="1">
        <name>Zn(2+)</name>
        <dbReference type="ChEBI" id="CHEBI:29105"/>
    </cofactor>
</comment>
<evidence type="ECO:0000313" key="14">
    <source>
        <dbReference type="Proteomes" id="UP000243797"/>
    </source>
</evidence>
<dbReference type="STRING" id="2082308.A0A2K1QJZ8"/>
<dbReference type="InterPro" id="IPR007484">
    <property type="entry name" value="Peptidase_M28"/>
</dbReference>
<organism evidence="13 14">
    <name type="scientific">Sphaceloma murrayae</name>
    <dbReference type="NCBI Taxonomy" id="2082308"/>
    <lineage>
        <taxon>Eukaryota</taxon>
        <taxon>Fungi</taxon>
        <taxon>Dikarya</taxon>
        <taxon>Ascomycota</taxon>
        <taxon>Pezizomycotina</taxon>
        <taxon>Dothideomycetes</taxon>
        <taxon>Dothideomycetidae</taxon>
        <taxon>Myriangiales</taxon>
        <taxon>Elsinoaceae</taxon>
        <taxon>Sphaceloma</taxon>
    </lineage>
</organism>
<keyword evidence="8 11" id="KW-0862">Zinc</keyword>
<keyword evidence="4 11" id="KW-0645">Protease</keyword>
<feature type="signal peptide" evidence="11">
    <location>
        <begin position="1"/>
        <end position="19"/>
    </location>
</feature>
<dbReference type="Pfam" id="PF04389">
    <property type="entry name" value="Peptidase_M28"/>
    <property type="match status" value="1"/>
</dbReference>
<keyword evidence="7 11" id="KW-0378">Hydrolase</keyword>
<evidence type="ECO:0000259" key="12">
    <source>
        <dbReference type="Pfam" id="PF04389"/>
    </source>
</evidence>
<dbReference type="EC" id="3.4.-.-" evidence="11"/>
<dbReference type="GO" id="GO:0004177">
    <property type="term" value="F:aminopeptidase activity"/>
    <property type="evidence" value="ECO:0007669"/>
    <property type="project" value="UniProtKB-KW"/>
</dbReference>
<dbReference type="AlphaFoldDB" id="A0A2K1QJZ8"/>
<keyword evidence="6 11" id="KW-0732">Signal</keyword>
<dbReference type="GO" id="GO:0006508">
    <property type="term" value="P:proteolysis"/>
    <property type="evidence" value="ECO:0007669"/>
    <property type="project" value="UniProtKB-KW"/>
</dbReference>
<dbReference type="Gene3D" id="3.40.630.10">
    <property type="entry name" value="Zn peptidases"/>
    <property type="match status" value="1"/>
</dbReference>
<dbReference type="PANTHER" id="PTHR12147">
    <property type="entry name" value="METALLOPEPTIDASE M28 FAMILY MEMBER"/>
    <property type="match status" value="1"/>
</dbReference>
<keyword evidence="14" id="KW-1185">Reference proteome</keyword>
<proteinExistence type="inferred from homology"/>